<protein>
    <submittedName>
        <fullName evidence="8">Uncharacterized membrane protein YgaE, UPF0421/DUF939 family</fullName>
    </submittedName>
</protein>
<evidence type="ECO:0000256" key="3">
    <source>
        <dbReference type="ARBA" id="ARBA00022692"/>
    </source>
</evidence>
<feature type="transmembrane region" description="Helical" evidence="6">
    <location>
        <begin position="130"/>
        <end position="152"/>
    </location>
</feature>
<feature type="transmembrane region" description="Helical" evidence="6">
    <location>
        <begin position="90"/>
        <end position="110"/>
    </location>
</feature>
<evidence type="ECO:0000256" key="6">
    <source>
        <dbReference type="SAM" id="Phobius"/>
    </source>
</evidence>
<keyword evidence="4 6" id="KW-1133">Transmembrane helix</keyword>
<evidence type="ECO:0000256" key="2">
    <source>
        <dbReference type="ARBA" id="ARBA00022475"/>
    </source>
</evidence>
<dbReference type="PANTHER" id="PTHR40064">
    <property type="entry name" value="MEMBRANE PROTEIN-RELATED"/>
    <property type="match status" value="1"/>
</dbReference>
<gene>
    <name evidence="8" type="ORF">SAMN02745243_02391</name>
</gene>
<keyword evidence="3 6" id="KW-0812">Transmembrane</keyword>
<dbReference type="Pfam" id="PF06081">
    <property type="entry name" value="ArAE_1"/>
    <property type="match status" value="1"/>
</dbReference>
<keyword evidence="9" id="KW-1185">Reference proteome</keyword>
<dbReference type="InterPro" id="IPR038323">
    <property type="entry name" value="ArAE_1_C_sf"/>
</dbReference>
<feature type="domain" description="Putative aromatic acid exporter C-terminal" evidence="7">
    <location>
        <begin position="166"/>
        <end position="324"/>
    </location>
</feature>
<proteinExistence type="predicted"/>
<dbReference type="OrthoDB" id="357521at2"/>
<name>A0A1M6QD38_9FIRM</name>
<organism evidence="8 9">
    <name type="scientific">Hespellia stercorisuis DSM 15480</name>
    <dbReference type="NCBI Taxonomy" id="1121950"/>
    <lineage>
        <taxon>Bacteria</taxon>
        <taxon>Bacillati</taxon>
        <taxon>Bacillota</taxon>
        <taxon>Clostridia</taxon>
        <taxon>Lachnospirales</taxon>
        <taxon>Lachnospiraceae</taxon>
        <taxon>Hespellia</taxon>
    </lineage>
</organism>
<evidence type="ECO:0000313" key="8">
    <source>
        <dbReference type="EMBL" id="SHK17987.1"/>
    </source>
</evidence>
<feature type="transmembrane region" description="Helical" evidence="6">
    <location>
        <begin position="65"/>
        <end position="83"/>
    </location>
</feature>
<dbReference type="InterPro" id="IPR052984">
    <property type="entry name" value="UPF0421"/>
</dbReference>
<feature type="transmembrane region" description="Helical" evidence="6">
    <location>
        <begin position="20"/>
        <end position="45"/>
    </location>
</feature>
<dbReference type="Gene3D" id="1.20.120.940">
    <property type="entry name" value="Putative aromatic acid exporter, C-terminal domain"/>
    <property type="match status" value="1"/>
</dbReference>
<accession>A0A1M6QD38</accession>
<comment type="subcellular location">
    <subcellularLocation>
        <location evidence="1">Cell membrane</location>
        <topology evidence="1">Multi-pass membrane protein</topology>
    </subcellularLocation>
</comment>
<evidence type="ECO:0000256" key="5">
    <source>
        <dbReference type="ARBA" id="ARBA00023136"/>
    </source>
</evidence>
<reference evidence="8 9" key="1">
    <citation type="submission" date="2016-11" db="EMBL/GenBank/DDBJ databases">
        <authorList>
            <person name="Jaros S."/>
            <person name="Januszkiewicz K."/>
            <person name="Wedrychowicz H."/>
        </authorList>
    </citation>
    <scope>NUCLEOTIDE SEQUENCE [LARGE SCALE GENOMIC DNA]</scope>
    <source>
        <strain evidence="8 9">DSM 15480</strain>
    </source>
</reference>
<dbReference type="InterPro" id="IPR021062">
    <property type="entry name" value="ArAE_1_C"/>
</dbReference>
<evidence type="ECO:0000256" key="4">
    <source>
        <dbReference type="ARBA" id="ARBA00022989"/>
    </source>
</evidence>
<evidence type="ECO:0000259" key="7">
    <source>
        <dbReference type="Pfam" id="PF11728"/>
    </source>
</evidence>
<dbReference type="InterPro" id="IPR010343">
    <property type="entry name" value="ArAE_1"/>
</dbReference>
<dbReference type="AlphaFoldDB" id="A0A1M6QD38"/>
<keyword evidence="5 6" id="KW-0472">Membrane</keyword>
<evidence type="ECO:0000256" key="1">
    <source>
        <dbReference type="ARBA" id="ARBA00004651"/>
    </source>
</evidence>
<dbReference type="RefSeq" id="WP_073110731.1">
    <property type="nucleotide sequence ID" value="NZ_FQZY01000033.1"/>
</dbReference>
<dbReference type="EMBL" id="FQZY01000033">
    <property type="protein sequence ID" value="SHK17987.1"/>
    <property type="molecule type" value="Genomic_DNA"/>
</dbReference>
<dbReference type="Pfam" id="PF11728">
    <property type="entry name" value="ArAE_1_C"/>
    <property type="match status" value="1"/>
</dbReference>
<dbReference type="STRING" id="1121950.SAMN02745243_02391"/>
<dbReference type="Proteomes" id="UP000184301">
    <property type="component" value="Unassembled WGS sequence"/>
</dbReference>
<dbReference type="PANTHER" id="PTHR40064:SF1">
    <property type="entry name" value="MEMBRANE PROTEIN"/>
    <property type="match status" value="1"/>
</dbReference>
<keyword evidence="2" id="KW-1003">Cell membrane</keyword>
<sequence>MNTTFIRWIQTHFTKDNLGLAVRISVGIIISILLADFIGVDFAASTGIVTLLTVQSTKLETFHTAVRRIISFLYTLGIAYLIHDFIAMDIEAFALVVFGIVIISIFLGWSDTLSVNIVIATHLFIMQEPFTMHLILNETLRVVIGMCIAIFINSYIPGNEKRYTVEIHKIELKISSILVLYSNYLNGNSDLTAVPALLDELNFLLERGQDSAIKYYNNKMRPYARYYISYMTMRESECTILTNIYHHLNSIEELPATSVQVADFIRHFSGSIPVEHMRDDWENLHEDLKQKMFSGPLPGNRTEFTSQAFLFNVLNELYQVIQLKHLFILNVTDTQKKLYWNPVQK</sequence>
<evidence type="ECO:0000313" key="9">
    <source>
        <dbReference type="Proteomes" id="UP000184301"/>
    </source>
</evidence>
<dbReference type="GO" id="GO:0005886">
    <property type="term" value="C:plasma membrane"/>
    <property type="evidence" value="ECO:0007669"/>
    <property type="project" value="UniProtKB-SubCell"/>
</dbReference>